<dbReference type="EMBL" id="FUYB01000011">
    <property type="protein sequence ID" value="SKA83526.1"/>
    <property type="molecule type" value="Genomic_DNA"/>
</dbReference>
<gene>
    <name evidence="1" type="ORF">SAMN02745130_02415</name>
</gene>
<dbReference type="AlphaFoldDB" id="A0A1T4X1U1"/>
<proteinExistence type="predicted"/>
<dbReference type="Pfam" id="PF01724">
    <property type="entry name" value="DUF29"/>
    <property type="match status" value="1"/>
</dbReference>
<keyword evidence="2" id="KW-1185">Reference proteome</keyword>
<reference evidence="1 2" key="1">
    <citation type="submission" date="2017-02" db="EMBL/GenBank/DDBJ databases">
        <authorList>
            <person name="Peterson S.W."/>
        </authorList>
    </citation>
    <scope>NUCLEOTIDE SEQUENCE [LARGE SCALE GENOMIC DNA]</scope>
    <source>
        <strain evidence="1 2">ATCC 49788</strain>
    </source>
</reference>
<accession>A0A1T4X1U1</accession>
<dbReference type="PANTHER" id="PTHR34235:SF4">
    <property type="entry name" value="SLR0291 PROTEIN"/>
    <property type="match status" value="1"/>
</dbReference>
<evidence type="ECO:0000313" key="2">
    <source>
        <dbReference type="Proteomes" id="UP000190460"/>
    </source>
</evidence>
<sequence length="145" mass="16703">MGAVTKYESDYYAWTQEQAALLRAGKLDQVDISHLIEEMENMGASERRELLSRLGILLGHLLKWQHQPEFRGQSWIRTIREQRRMVALHLKQNPSLKAKLAEFMLDGYALGRGLASDETGFPETTFPVECPWGLDEVLALEFWPE</sequence>
<dbReference type="PANTHER" id="PTHR34235">
    <property type="entry name" value="SLR1203 PROTEIN-RELATED"/>
    <property type="match status" value="1"/>
</dbReference>
<protein>
    <recommendedName>
        <fullName evidence="3">DUF29 domain-containing protein</fullName>
    </recommendedName>
</protein>
<dbReference type="Proteomes" id="UP000190460">
    <property type="component" value="Unassembled WGS sequence"/>
</dbReference>
<evidence type="ECO:0008006" key="3">
    <source>
        <dbReference type="Google" id="ProtNLM"/>
    </source>
</evidence>
<dbReference type="STRING" id="92487.SAMN02745130_02415"/>
<dbReference type="OrthoDB" id="5766125at2"/>
<name>A0A1T4X1U1_9GAMM</name>
<dbReference type="InterPro" id="IPR002636">
    <property type="entry name" value="DUF29"/>
</dbReference>
<organism evidence="1 2">
    <name type="scientific">Thiothrix eikelboomii</name>
    <dbReference type="NCBI Taxonomy" id="92487"/>
    <lineage>
        <taxon>Bacteria</taxon>
        <taxon>Pseudomonadati</taxon>
        <taxon>Pseudomonadota</taxon>
        <taxon>Gammaproteobacteria</taxon>
        <taxon>Thiotrichales</taxon>
        <taxon>Thiotrichaceae</taxon>
        <taxon>Thiothrix</taxon>
    </lineage>
</organism>
<dbReference type="Gene3D" id="1.20.1220.20">
    <property type="entry name" value="Uncharcterised protein PF01724"/>
    <property type="match status" value="1"/>
</dbReference>
<dbReference type="RefSeq" id="WP_078922884.1">
    <property type="nucleotide sequence ID" value="NZ_FUYB01000011.1"/>
</dbReference>
<evidence type="ECO:0000313" key="1">
    <source>
        <dbReference type="EMBL" id="SKA83526.1"/>
    </source>
</evidence>